<keyword evidence="7" id="KW-0812">Transmembrane</keyword>
<comment type="similarity">
    <text evidence="6">Belongs to the peptidase M48 family.</text>
</comment>
<evidence type="ECO:0000256" key="3">
    <source>
        <dbReference type="ARBA" id="ARBA00022801"/>
    </source>
</evidence>
<dbReference type="GO" id="GO:0051603">
    <property type="term" value="P:proteolysis involved in protein catabolic process"/>
    <property type="evidence" value="ECO:0007669"/>
    <property type="project" value="TreeGrafter"/>
</dbReference>
<evidence type="ECO:0000256" key="2">
    <source>
        <dbReference type="ARBA" id="ARBA00022723"/>
    </source>
</evidence>
<keyword evidence="2" id="KW-0479">Metal-binding</keyword>
<sequence length="371" mass="39011">MTPAGLEDTSPPVAGVYFDGRSSRDHAATLHLGPQGVALTVPDLGLNRSWASTEISLDPPIPGVRRSLKFPDGGRFETTDDPAISAWERRAGRNRALGGVRWLEQRWGTALAALGLAAAAVALFVVFGIPAMSRQAAAVTPRSVLASFDRETLKVLSSGDYVGPSRLSAARQAQLQQEFRAVTAWAGGGYPYRLLLRDGEPAGQSGGIGSGIGPNAFALPGGTVVMTDQLVALARSDRELMGVLAHETGHVTHRHGLAGVYQALGLTLVTTVLTGDLVSASTFAAAVPAALLRGGYSRAAETQSDEVAGRYLLLKYGTTRPLRDILGRLEKERGDGEAQKPSVFDLLQSHPGTPQRIAHLKAIEDEGGAGK</sequence>
<dbReference type="GO" id="GO:0046872">
    <property type="term" value="F:metal ion binding"/>
    <property type="evidence" value="ECO:0007669"/>
    <property type="project" value="UniProtKB-KW"/>
</dbReference>
<dbReference type="GO" id="GO:0016020">
    <property type="term" value="C:membrane"/>
    <property type="evidence" value="ECO:0007669"/>
    <property type="project" value="TreeGrafter"/>
</dbReference>
<dbReference type="PANTHER" id="PTHR22726">
    <property type="entry name" value="METALLOENDOPEPTIDASE OMA1"/>
    <property type="match status" value="1"/>
</dbReference>
<dbReference type="OrthoDB" id="9810445at2"/>
<accession>A0A2K3V072</accession>
<dbReference type="AlphaFoldDB" id="A0A2K3V072"/>
<keyword evidence="11" id="KW-1185">Reference proteome</keyword>
<feature type="domain" description="DUF7092" evidence="9">
    <location>
        <begin position="13"/>
        <end position="90"/>
    </location>
</feature>
<keyword evidence="1 6" id="KW-0645">Protease</keyword>
<evidence type="ECO:0000259" key="9">
    <source>
        <dbReference type="Pfam" id="PF23368"/>
    </source>
</evidence>
<keyword evidence="3 6" id="KW-0378">Hydrolase</keyword>
<evidence type="ECO:0000256" key="5">
    <source>
        <dbReference type="ARBA" id="ARBA00023049"/>
    </source>
</evidence>
<keyword evidence="7" id="KW-0472">Membrane</keyword>
<evidence type="ECO:0000313" key="11">
    <source>
        <dbReference type="Proteomes" id="UP000236379"/>
    </source>
</evidence>
<comment type="caution">
    <text evidence="10">The sequence shown here is derived from an EMBL/GenBank/DDBJ whole genome shotgun (WGS) entry which is preliminary data.</text>
</comment>
<dbReference type="PANTHER" id="PTHR22726:SF1">
    <property type="entry name" value="METALLOENDOPEPTIDASE OMA1, MITOCHONDRIAL"/>
    <property type="match status" value="1"/>
</dbReference>
<feature type="transmembrane region" description="Helical" evidence="7">
    <location>
        <begin position="111"/>
        <end position="132"/>
    </location>
</feature>
<dbReference type="Pfam" id="PF23368">
    <property type="entry name" value="DUF7092"/>
    <property type="match status" value="1"/>
</dbReference>
<keyword evidence="5 6" id="KW-0482">Metalloprotease</keyword>
<dbReference type="Pfam" id="PF01435">
    <property type="entry name" value="Peptidase_M48"/>
    <property type="match status" value="1"/>
</dbReference>
<dbReference type="InterPro" id="IPR051156">
    <property type="entry name" value="Mito/Outer_Membr_Metalloprot"/>
</dbReference>
<keyword evidence="7" id="KW-1133">Transmembrane helix</keyword>
<dbReference type="InterPro" id="IPR001915">
    <property type="entry name" value="Peptidase_M48"/>
</dbReference>
<dbReference type="Gene3D" id="3.30.2010.10">
    <property type="entry name" value="Metalloproteases ('zincins'), catalytic domain"/>
    <property type="match status" value="1"/>
</dbReference>
<protein>
    <submittedName>
        <fullName evidence="10">Uncharacterized protein</fullName>
    </submittedName>
</protein>
<dbReference type="RefSeq" id="WP_103312620.1">
    <property type="nucleotide sequence ID" value="NZ_PPPD01000001.1"/>
</dbReference>
<proteinExistence type="inferred from homology"/>
<evidence type="ECO:0000256" key="6">
    <source>
        <dbReference type="RuleBase" id="RU003983"/>
    </source>
</evidence>
<comment type="cofactor">
    <cofactor evidence="6">
        <name>Zn(2+)</name>
        <dbReference type="ChEBI" id="CHEBI:29105"/>
    </cofactor>
    <text evidence="6">Binds 1 zinc ion per subunit.</text>
</comment>
<evidence type="ECO:0000256" key="4">
    <source>
        <dbReference type="ARBA" id="ARBA00022833"/>
    </source>
</evidence>
<evidence type="ECO:0000256" key="1">
    <source>
        <dbReference type="ARBA" id="ARBA00022670"/>
    </source>
</evidence>
<name>A0A2K3V072_9DEIO</name>
<dbReference type="GO" id="GO:0004222">
    <property type="term" value="F:metalloendopeptidase activity"/>
    <property type="evidence" value="ECO:0007669"/>
    <property type="project" value="InterPro"/>
</dbReference>
<feature type="domain" description="Peptidase M48" evidence="8">
    <location>
        <begin position="214"/>
        <end position="363"/>
    </location>
</feature>
<evidence type="ECO:0000256" key="7">
    <source>
        <dbReference type="SAM" id="Phobius"/>
    </source>
</evidence>
<dbReference type="Proteomes" id="UP000236379">
    <property type="component" value="Unassembled WGS sequence"/>
</dbReference>
<dbReference type="InterPro" id="IPR055518">
    <property type="entry name" value="DUF7092"/>
</dbReference>
<evidence type="ECO:0000259" key="8">
    <source>
        <dbReference type="Pfam" id="PF01435"/>
    </source>
</evidence>
<dbReference type="EMBL" id="PPPD01000001">
    <property type="protein sequence ID" value="PNY82186.1"/>
    <property type="molecule type" value="Genomic_DNA"/>
</dbReference>
<dbReference type="CDD" id="cd07332">
    <property type="entry name" value="M48C_Oma1_like"/>
    <property type="match status" value="1"/>
</dbReference>
<gene>
    <name evidence="10" type="ORF">CVO96_13135</name>
</gene>
<reference evidence="10 11" key="1">
    <citation type="submission" date="2018-01" db="EMBL/GenBank/DDBJ databases">
        <title>Deinococcus koreensis sp. nov., a radiation-resistant bacterium isolated from river water.</title>
        <authorList>
            <person name="Choi A."/>
        </authorList>
    </citation>
    <scope>NUCLEOTIDE SEQUENCE [LARGE SCALE GENOMIC DNA]</scope>
    <source>
        <strain evidence="10 11">SJW1-2</strain>
    </source>
</reference>
<evidence type="ECO:0000313" key="10">
    <source>
        <dbReference type="EMBL" id="PNY82186.1"/>
    </source>
</evidence>
<organism evidence="10 11">
    <name type="scientific">Deinococcus koreensis</name>
    <dbReference type="NCBI Taxonomy" id="2054903"/>
    <lineage>
        <taxon>Bacteria</taxon>
        <taxon>Thermotogati</taxon>
        <taxon>Deinococcota</taxon>
        <taxon>Deinococci</taxon>
        <taxon>Deinococcales</taxon>
        <taxon>Deinococcaceae</taxon>
        <taxon>Deinococcus</taxon>
    </lineage>
</organism>
<keyword evidence="4 6" id="KW-0862">Zinc</keyword>